<keyword evidence="1" id="KW-0614">Plasmid</keyword>
<accession>A0ABY8V2Y9</accession>
<dbReference type="RefSeq" id="WP_231419940.1">
    <property type="nucleotide sequence ID" value="NZ_CP126447.1"/>
</dbReference>
<dbReference type="EMBL" id="CP126447">
    <property type="protein sequence ID" value="WIG00323.1"/>
    <property type="molecule type" value="Genomic_DNA"/>
</dbReference>
<dbReference type="Proteomes" id="UP001236652">
    <property type="component" value="Plasmid unnamed"/>
</dbReference>
<reference evidence="1 2" key="1">
    <citation type="submission" date="2023-05" db="EMBL/GenBank/DDBJ databases">
        <title>Comparative genomics reveals the evidence of polycyclic aromatic hydrocarbons degradation in moderately halophilic genus Pontibacillus.</title>
        <authorList>
            <person name="Yang H."/>
            <person name="Qian Z."/>
        </authorList>
    </citation>
    <scope>NUCLEOTIDE SEQUENCE [LARGE SCALE GENOMIC DNA]</scope>
    <source>
        <strain evidence="2">HN14</strain>
        <plasmid evidence="1 2">unnamed</plasmid>
    </source>
</reference>
<evidence type="ECO:0000313" key="1">
    <source>
        <dbReference type="EMBL" id="WIG00323.1"/>
    </source>
</evidence>
<organism evidence="1 2">
    <name type="scientific">Pontibacillus chungwhensis</name>
    <dbReference type="NCBI Taxonomy" id="265426"/>
    <lineage>
        <taxon>Bacteria</taxon>
        <taxon>Bacillati</taxon>
        <taxon>Bacillota</taxon>
        <taxon>Bacilli</taxon>
        <taxon>Bacillales</taxon>
        <taxon>Bacillaceae</taxon>
        <taxon>Pontibacillus</taxon>
    </lineage>
</organism>
<geneLocation type="plasmid" evidence="1 2">
    <name>unnamed</name>
</geneLocation>
<evidence type="ECO:0000313" key="2">
    <source>
        <dbReference type="Proteomes" id="UP001236652"/>
    </source>
</evidence>
<proteinExistence type="predicted"/>
<gene>
    <name evidence="1" type="ORF">QNI29_20970</name>
</gene>
<name>A0ABY8V2Y9_9BACI</name>
<protein>
    <submittedName>
        <fullName evidence="1">Uncharacterized protein</fullName>
    </submittedName>
</protein>
<sequence>MTKTKTVKVNGDYLGAGSALESKGYKEVGQVTYYKKFKTVTEDVYEGPKGDLFYIVSFNHFNTFVYSVKIRSVASLSDPDVVFYKDMKY</sequence>
<keyword evidence="2" id="KW-1185">Reference proteome</keyword>